<evidence type="ECO:0000313" key="2">
    <source>
        <dbReference type="Proteomes" id="UP000314294"/>
    </source>
</evidence>
<dbReference type="EMBL" id="SRLO01000751">
    <property type="protein sequence ID" value="TNN47244.1"/>
    <property type="molecule type" value="Genomic_DNA"/>
</dbReference>
<sequence length="139" mass="15132">MALTLAGLQIKALIPRVASSSFFALTRLPLTVLLVALWSRCAFFSGGLVASGTLGSDSGPDSTSGNAADPRLAEEGLRGDLQARKFKNPLDSDRLVRLSDYSRVSLKRLRAKCLETTFYFVASEPPEIWVSVHTVITFR</sequence>
<comment type="caution">
    <text evidence="1">The sequence shown here is derived from an EMBL/GenBank/DDBJ whole genome shotgun (WGS) entry which is preliminary data.</text>
</comment>
<protein>
    <submittedName>
        <fullName evidence="1">Uncharacterized protein</fullName>
    </submittedName>
</protein>
<accession>A0A4Z2G302</accession>
<gene>
    <name evidence="1" type="ORF">EYF80_042552</name>
</gene>
<keyword evidence="2" id="KW-1185">Reference proteome</keyword>
<name>A0A4Z2G302_9TELE</name>
<evidence type="ECO:0000313" key="1">
    <source>
        <dbReference type="EMBL" id="TNN47244.1"/>
    </source>
</evidence>
<dbReference type="AlphaFoldDB" id="A0A4Z2G302"/>
<dbReference type="Proteomes" id="UP000314294">
    <property type="component" value="Unassembled WGS sequence"/>
</dbReference>
<proteinExistence type="predicted"/>
<organism evidence="1 2">
    <name type="scientific">Liparis tanakae</name>
    <name type="common">Tanaka's snailfish</name>
    <dbReference type="NCBI Taxonomy" id="230148"/>
    <lineage>
        <taxon>Eukaryota</taxon>
        <taxon>Metazoa</taxon>
        <taxon>Chordata</taxon>
        <taxon>Craniata</taxon>
        <taxon>Vertebrata</taxon>
        <taxon>Euteleostomi</taxon>
        <taxon>Actinopterygii</taxon>
        <taxon>Neopterygii</taxon>
        <taxon>Teleostei</taxon>
        <taxon>Neoteleostei</taxon>
        <taxon>Acanthomorphata</taxon>
        <taxon>Eupercaria</taxon>
        <taxon>Perciformes</taxon>
        <taxon>Cottioidei</taxon>
        <taxon>Cottales</taxon>
        <taxon>Liparidae</taxon>
        <taxon>Liparis</taxon>
    </lineage>
</organism>
<reference evidence="1 2" key="1">
    <citation type="submission" date="2019-03" db="EMBL/GenBank/DDBJ databases">
        <title>First draft genome of Liparis tanakae, snailfish: a comprehensive survey of snailfish specific genes.</title>
        <authorList>
            <person name="Kim W."/>
            <person name="Song I."/>
            <person name="Jeong J.-H."/>
            <person name="Kim D."/>
            <person name="Kim S."/>
            <person name="Ryu S."/>
            <person name="Song J.Y."/>
            <person name="Lee S.K."/>
        </authorList>
    </citation>
    <scope>NUCLEOTIDE SEQUENCE [LARGE SCALE GENOMIC DNA]</scope>
    <source>
        <tissue evidence="1">Muscle</tissue>
    </source>
</reference>